<dbReference type="PANTHER" id="PTHR24045">
    <property type="match status" value="1"/>
</dbReference>
<dbReference type="GO" id="GO:0016772">
    <property type="term" value="F:transferase activity, transferring phosphorus-containing groups"/>
    <property type="evidence" value="ECO:0007669"/>
    <property type="project" value="InterPro"/>
</dbReference>
<name>A0A0B8NVC3_9VIBR</name>
<evidence type="ECO:0000256" key="1">
    <source>
        <dbReference type="ARBA" id="ARBA00007583"/>
    </source>
</evidence>
<organism evidence="5 6">
    <name type="scientific">Vibrio ishigakensis</name>
    <dbReference type="NCBI Taxonomy" id="1481914"/>
    <lineage>
        <taxon>Bacteria</taxon>
        <taxon>Pseudomonadati</taxon>
        <taxon>Pseudomonadota</taxon>
        <taxon>Gammaproteobacteria</taxon>
        <taxon>Vibrionales</taxon>
        <taxon>Vibrionaceae</taxon>
        <taxon>Vibrio</taxon>
    </lineage>
</organism>
<sequence length="331" mass="39499">MILWVDSEDLNWQRKLEHYSKGSNKTSNDFRKSRYRCLGMLKYIFRSIDNFMPWVRKIHLVTEGHLPDWLDTKDSRLNIVTHNDIFSRVDDLPTFNSNAIESNLDLIKGLSERFILFNDDTIVLQPVSQSRFFIRGLPVDFLELSIPRPQFFYRFIRKSNALNVSVINNCLRHLRRTKAWSNFRKSEELDQSSRLVYKIFRKYSWIKINHVPQPHLKSTISYFRENQQLLQQTSKHRFRNANDISHYVHRYFNLLMGDFVGSNSYKHDSLSIEIKSKSDLNRLEAILKKNRLVLLSVSDSEILSEKDFKEMVEFLSVYFEKLIPRKCSFEL</sequence>
<evidence type="ECO:0000313" key="6">
    <source>
        <dbReference type="Proteomes" id="UP000031671"/>
    </source>
</evidence>
<gene>
    <name evidence="5" type="ORF">JCM19231_2496</name>
</gene>
<proteinExistence type="inferred from homology"/>
<dbReference type="InterPro" id="IPR047141">
    <property type="entry name" value="Stealth"/>
</dbReference>
<comment type="caution">
    <text evidence="5">The sequence shown here is derived from an EMBL/GenBank/DDBJ whole genome shotgun (WGS) entry which is preliminary data.</text>
</comment>
<dbReference type="Proteomes" id="UP000031671">
    <property type="component" value="Unassembled WGS sequence"/>
</dbReference>
<reference evidence="5 6" key="2">
    <citation type="submission" date="2015-01" db="EMBL/GenBank/DDBJ databases">
        <authorList>
            <consortium name="NBRP consortium"/>
            <person name="Sawabe T."/>
            <person name="Meirelles P."/>
            <person name="Feng G."/>
            <person name="Sayaka M."/>
            <person name="Hattori M."/>
            <person name="Ohkuma M."/>
        </authorList>
    </citation>
    <scope>NUCLEOTIDE SEQUENCE [LARGE SCALE GENOMIC DNA]</scope>
    <source>
        <strain evidence="6">JCM 19231</strain>
    </source>
</reference>
<evidence type="ECO:0000313" key="5">
    <source>
        <dbReference type="EMBL" id="GAM56242.1"/>
    </source>
</evidence>
<evidence type="ECO:0000256" key="3">
    <source>
        <dbReference type="ARBA" id="ARBA00023169"/>
    </source>
</evidence>
<dbReference type="AlphaFoldDB" id="A0A0B8NVC3"/>
<reference evidence="5 6" key="1">
    <citation type="submission" date="2015-01" db="EMBL/GenBank/DDBJ databases">
        <title>Vibrio sp. C1 JCM 19231 whole genome shotgun sequence.</title>
        <authorList>
            <person name="Sawabe T."/>
            <person name="Meirelles P."/>
            <person name="Feng G."/>
            <person name="Sayaka M."/>
            <person name="Hattori M."/>
            <person name="Ohkuma M."/>
        </authorList>
    </citation>
    <scope>NUCLEOTIDE SEQUENCE [LARGE SCALE GENOMIC DNA]</scope>
    <source>
        <strain evidence="6">JCM 19231</strain>
    </source>
</reference>
<feature type="domain" description="Stealth protein CR2 conserved region 2" evidence="4">
    <location>
        <begin position="34"/>
        <end position="134"/>
    </location>
</feature>
<accession>A0A0B8NVC3</accession>
<dbReference type="PANTHER" id="PTHR24045:SF0">
    <property type="entry name" value="N-ACETYLGLUCOSAMINE-1-PHOSPHOTRANSFERASE SUBUNITS ALPHA_BETA"/>
    <property type="match status" value="1"/>
</dbReference>
<dbReference type="InterPro" id="IPR021520">
    <property type="entry name" value="Stealth_CR2"/>
</dbReference>
<keyword evidence="2" id="KW-0808">Transferase</keyword>
<comment type="similarity">
    <text evidence="1">Belongs to the stealth family.</text>
</comment>
<dbReference type="GO" id="GO:0000271">
    <property type="term" value="P:polysaccharide biosynthetic process"/>
    <property type="evidence" value="ECO:0007669"/>
    <property type="project" value="UniProtKB-KW"/>
</dbReference>
<dbReference type="EMBL" id="BBRZ01000026">
    <property type="protein sequence ID" value="GAM56242.1"/>
    <property type="molecule type" value="Genomic_DNA"/>
</dbReference>
<keyword evidence="6" id="KW-1185">Reference proteome</keyword>
<protein>
    <recommendedName>
        <fullName evidence="4">Stealth protein CR2 conserved region 2 domain-containing protein</fullName>
    </recommendedName>
</protein>
<evidence type="ECO:0000256" key="2">
    <source>
        <dbReference type="ARBA" id="ARBA00022679"/>
    </source>
</evidence>
<dbReference type="Pfam" id="PF11380">
    <property type="entry name" value="Stealth_CR2"/>
    <property type="match status" value="1"/>
</dbReference>
<keyword evidence="3" id="KW-0270">Exopolysaccharide synthesis</keyword>
<evidence type="ECO:0000259" key="4">
    <source>
        <dbReference type="Pfam" id="PF11380"/>
    </source>
</evidence>